<sequence>MIRNWAVWAIAAITGGASLLAGCGSETATAAETATPATACFPPSPIADAELAVFADGLRLPEGGSVVTARISTGSDYPGQIGVAGPEFNTEAELVDPNYLVNLWNGEPSQAAENERWKVLGG</sequence>
<comment type="caution">
    <text evidence="2">The sequence shown here is derived from an EMBL/GenBank/DDBJ whole genome shotgun (WGS) entry which is preliminary data.</text>
</comment>
<accession>A0ABW7VQN8</accession>
<evidence type="ECO:0000313" key="2">
    <source>
        <dbReference type="EMBL" id="MFI2228914.1"/>
    </source>
</evidence>
<name>A0ABW7VQN8_9NOCA</name>
<dbReference type="PROSITE" id="PS51257">
    <property type="entry name" value="PROKAR_LIPOPROTEIN"/>
    <property type="match status" value="1"/>
</dbReference>
<feature type="chain" id="PRO_5045970320" evidence="1">
    <location>
        <begin position="31"/>
        <end position="122"/>
    </location>
</feature>
<reference evidence="2 3" key="1">
    <citation type="submission" date="2024-10" db="EMBL/GenBank/DDBJ databases">
        <title>The Natural Products Discovery Center: Release of the First 8490 Sequenced Strains for Exploring Actinobacteria Biosynthetic Diversity.</title>
        <authorList>
            <person name="Kalkreuter E."/>
            <person name="Kautsar S.A."/>
            <person name="Yang D."/>
            <person name="Bader C.D."/>
            <person name="Teijaro C.N."/>
            <person name="Fluegel L."/>
            <person name="Davis C.M."/>
            <person name="Simpson J.R."/>
            <person name="Lauterbach L."/>
            <person name="Steele A.D."/>
            <person name="Gui C."/>
            <person name="Meng S."/>
            <person name="Li G."/>
            <person name="Viehrig K."/>
            <person name="Ye F."/>
            <person name="Su P."/>
            <person name="Kiefer A.F."/>
            <person name="Nichols A."/>
            <person name="Cepeda A.J."/>
            <person name="Yan W."/>
            <person name="Fan B."/>
            <person name="Jiang Y."/>
            <person name="Adhikari A."/>
            <person name="Zheng C.-J."/>
            <person name="Schuster L."/>
            <person name="Cowan T.M."/>
            <person name="Smanski M.J."/>
            <person name="Chevrette M.G."/>
            <person name="De Carvalho L.P.S."/>
            <person name="Shen B."/>
        </authorList>
    </citation>
    <scope>NUCLEOTIDE SEQUENCE [LARGE SCALE GENOMIC DNA]</scope>
    <source>
        <strain evidence="2 3">NPDC019377</strain>
    </source>
</reference>
<gene>
    <name evidence="2" type="ORF">ACH49Z_03580</name>
</gene>
<keyword evidence="3" id="KW-1185">Reference proteome</keyword>
<dbReference type="EMBL" id="JBIRYL010000001">
    <property type="protein sequence ID" value="MFI2228914.1"/>
    <property type="molecule type" value="Genomic_DNA"/>
</dbReference>
<organism evidence="2 3">
    <name type="scientific">Nocardia testacea</name>
    <dbReference type="NCBI Taxonomy" id="248551"/>
    <lineage>
        <taxon>Bacteria</taxon>
        <taxon>Bacillati</taxon>
        <taxon>Actinomycetota</taxon>
        <taxon>Actinomycetes</taxon>
        <taxon>Mycobacteriales</taxon>
        <taxon>Nocardiaceae</taxon>
        <taxon>Nocardia</taxon>
    </lineage>
</organism>
<evidence type="ECO:0000313" key="3">
    <source>
        <dbReference type="Proteomes" id="UP001611494"/>
    </source>
</evidence>
<feature type="signal peptide" evidence="1">
    <location>
        <begin position="1"/>
        <end position="30"/>
    </location>
</feature>
<protein>
    <submittedName>
        <fullName evidence="2">Uncharacterized protein</fullName>
    </submittedName>
</protein>
<dbReference type="Proteomes" id="UP001611494">
    <property type="component" value="Unassembled WGS sequence"/>
</dbReference>
<proteinExistence type="predicted"/>
<evidence type="ECO:0000256" key="1">
    <source>
        <dbReference type="SAM" id="SignalP"/>
    </source>
</evidence>
<keyword evidence="1" id="KW-0732">Signal</keyword>
<dbReference type="RefSeq" id="WP_397059440.1">
    <property type="nucleotide sequence ID" value="NZ_JBIRYL010000001.1"/>
</dbReference>